<dbReference type="InterPro" id="IPR029058">
    <property type="entry name" value="AB_hydrolase_fold"/>
</dbReference>
<dbReference type="InterPro" id="IPR050300">
    <property type="entry name" value="GDXG_lipolytic_enzyme"/>
</dbReference>
<evidence type="ECO:0000313" key="5">
    <source>
        <dbReference type="Proteomes" id="UP000461670"/>
    </source>
</evidence>
<dbReference type="GO" id="GO:0016787">
    <property type="term" value="F:hydrolase activity"/>
    <property type="evidence" value="ECO:0007669"/>
    <property type="project" value="UniProtKB-KW"/>
</dbReference>
<dbReference type="PANTHER" id="PTHR48081">
    <property type="entry name" value="AB HYDROLASE SUPERFAMILY PROTEIN C4A8.06C"/>
    <property type="match status" value="1"/>
</dbReference>
<dbReference type="PROSITE" id="PS01173">
    <property type="entry name" value="LIPASE_GDXG_HIS"/>
    <property type="match status" value="1"/>
</dbReference>
<protein>
    <submittedName>
        <fullName evidence="4">Carboxylesterase NlhH</fullName>
    </submittedName>
</protein>
<dbReference type="Gene3D" id="3.40.50.1820">
    <property type="entry name" value="alpha/beta hydrolase"/>
    <property type="match status" value="1"/>
</dbReference>
<dbReference type="AlphaFoldDB" id="A0A7V8JPC9"/>
<comment type="caution">
    <text evidence="4">The sequence shown here is derived from an EMBL/GenBank/DDBJ whole genome shotgun (WGS) entry which is preliminary data.</text>
</comment>
<dbReference type="InterPro" id="IPR002168">
    <property type="entry name" value="Lipase_GDXG_HIS_AS"/>
</dbReference>
<gene>
    <name evidence="4" type="primary">nlhH_2</name>
    <name evidence="4" type="ORF">GAK30_03161</name>
</gene>
<dbReference type="InterPro" id="IPR013094">
    <property type="entry name" value="AB_hydrolase_3"/>
</dbReference>
<comment type="similarity">
    <text evidence="1">Belongs to the 'GDXG' lipolytic enzyme family.</text>
</comment>
<dbReference type="Pfam" id="PF07859">
    <property type="entry name" value="Abhydrolase_3"/>
    <property type="match status" value="1"/>
</dbReference>
<feature type="domain" description="Alpha/beta hydrolase fold-3" evidence="3">
    <location>
        <begin position="114"/>
        <end position="319"/>
    </location>
</feature>
<evidence type="ECO:0000256" key="2">
    <source>
        <dbReference type="ARBA" id="ARBA00022801"/>
    </source>
</evidence>
<accession>A0A7V8JPC9</accession>
<dbReference type="EMBL" id="WNDQ01000057">
    <property type="protein sequence ID" value="KAF1019377.1"/>
    <property type="molecule type" value="Genomic_DNA"/>
</dbReference>
<sequence length="350" mass="37846">MLHQTEADKYTNPVTDTLSKALAALRAEPQMLALARAYESLEPKAIEKLSVEEARSQPTIADAIDKLLREQGRSTDPAELFPGVESRDTQVPGATGPLPARIYQPRSDQPLPIILFFHGGGWVVADKAAYDGSARGLALETHAMVVSLDYRQAPEHKFPAAWDDALAVYRWLQGPAANLGGDPERLALAGESAGGTLALATAIAARDAQLRPPAHVACVYPLAQTSLYTESHLENAIAKPLNRAMVSWFLGHLVNSPADLADPRLSLLDAELHGLPPVTIVNAGIDPLRADGSRLQATLELKGNNVRREIYTGMAHEFFGAAAVLDTAREAQRYIARRLIASFGHRQVPR</sequence>
<dbReference type="Proteomes" id="UP000461670">
    <property type="component" value="Unassembled WGS sequence"/>
</dbReference>
<proteinExistence type="inferred from homology"/>
<dbReference type="PANTHER" id="PTHR48081:SF8">
    <property type="entry name" value="ALPHA_BETA HYDROLASE FOLD-3 DOMAIN-CONTAINING PROTEIN-RELATED"/>
    <property type="match status" value="1"/>
</dbReference>
<reference evidence="5" key="1">
    <citation type="journal article" date="2020" name="MBio">
        <title>Horizontal gene transfer to a defensive symbiont with a reduced genome amongst a multipartite beetle microbiome.</title>
        <authorList>
            <person name="Waterworth S.C."/>
            <person name="Florez L.V."/>
            <person name="Rees E.R."/>
            <person name="Hertweck C."/>
            <person name="Kaltenpoth M."/>
            <person name="Kwan J.C."/>
        </authorList>
    </citation>
    <scope>NUCLEOTIDE SEQUENCE [LARGE SCALE GENOMIC DNA]</scope>
</reference>
<evidence type="ECO:0000313" key="4">
    <source>
        <dbReference type="EMBL" id="KAF1019377.1"/>
    </source>
</evidence>
<name>A0A7V8JPC9_9BURK</name>
<evidence type="ECO:0000259" key="3">
    <source>
        <dbReference type="Pfam" id="PF07859"/>
    </source>
</evidence>
<dbReference type="SUPFAM" id="SSF53474">
    <property type="entry name" value="alpha/beta-Hydrolases"/>
    <property type="match status" value="1"/>
</dbReference>
<organism evidence="4 5">
    <name type="scientific">Paracidovorax wautersii</name>
    <dbReference type="NCBI Taxonomy" id="1177982"/>
    <lineage>
        <taxon>Bacteria</taxon>
        <taxon>Pseudomonadati</taxon>
        <taxon>Pseudomonadota</taxon>
        <taxon>Betaproteobacteria</taxon>
        <taxon>Burkholderiales</taxon>
        <taxon>Comamonadaceae</taxon>
        <taxon>Paracidovorax</taxon>
    </lineage>
</organism>
<evidence type="ECO:0000256" key="1">
    <source>
        <dbReference type="ARBA" id="ARBA00010515"/>
    </source>
</evidence>
<keyword evidence="2" id="KW-0378">Hydrolase</keyword>